<protein>
    <submittedName>
        <fullName evidence="11">L,D-transpeptidase-like protein</fullName>
    </submittedName>
</protein>
<keyword evidence="7 9" id="KW-0961">Cell wall biogenesis/degradation</keyword>
<dbReference type="PROSITE" id="PS52029">
    <property type="entry name" value="LD_TPASE"/>
    <property type="match status" value="1"/>
</dbReference>
<feature type="active site" description="Proton donor/acceptor" evidence="9">
    <location>
        <position position="111"/>
    </location>
</feature>
<dbReference type="GO" id="GO:0071555">
    <property type="term" value="P:cell wall organization"/>
    <property type="evidence" value="ECO:0007669"/>
    <property type="project" value="UniProtKB-UniRule"/>
</dbReference>
<evidence type="ECO:0000313" key="12">
    <source>
        <dbReference type="Proteomes" id="UP000255326"/>
    </source>
</evidence>
<evidence type="ECO:0000256" key="2">
    <source>
        <dbReference type="ARBA" id="ARBA00005992"/>
    </source>
</evidence>
<dbReference type="GO" id="GO:0016740">
    <property type="term" value="F:transferase activity"/>
    <property type="evidence" value="ECO:0007669"/>
    <property type="project" value="UniProtKB-KW"/>
</dbReference>
<dbReference type="EMBL" id="QQAY01000009">
    <property type="protein sequence ID" value="RDI41224.1"/>
    <property type="molecule type" value="Genomic_DNA"/>
</dbReference>
<keyword evidence="6 9" id="KW-0573">Peptidoglycan synthesis</keyword>
<feature type="domain" description="L,D-TPase catalytic" evidence="10">
    <location>
        <begin position="27"/>
        <end position="151"/>
    </location>
</feature>
<evidence type="ECO:0000313" key="11">
    <source>
        <dbReference type="EMBL" id="RDI41224.1"/>
    </source>
</evidence>
<comment type="caution">
    <text evidence="11">The sequence shown here is derived from an EMBL/GenBank/DDBJ whole genome shotgun (WGS) entry which is preliminary data.</text>
</comment>
<comment type="pathway">
    <text evidence="8">Glycan biosynthesis.</text>
</comment>
<keyword evidence="12" id="KW-1185">Reference proteome</keyword>
<reference evidence="11 12" key="1">
    <citation type="submission" date="2018-07" db="EMBL/GenBank/DDBJ databases">
        <title>Genomic Encyclopedia of Type Strains, Phase IV (KMG-IV): sequencing the most valuable type-strain genomes for metagenomic binning, comparative biology and taxonomic classification.</title>
        <authorList>
            <person name="Goeker M."/>
        </authorList>
    </citation>
    <scope>NUCLEOTIDE SEQUENCE [LARGE SCALE GENOMIC DNA]</scope>
    <source>
        <strain evidence="11 12">DSM 25281</strain>
    </source>
</reference>
<evidence type="ECO:0000256" key="6">
    <source>
        <dbReference type="ARBA" id="ARBA00022984"/>
    </source>
</evidence>
<evidence type="ECO:0000256" key="3">
    <source>
        <dbReference type="ARBA" id="ARBA00022679"/>
    </source>
</evidence>
<dbReference type="PANTHER" id="PTHR30582">
    <property type="entry name" value="L,D-TRANSPEPTIDASE"/>
    <property type="match status" value="1"/>
</dbReference>
<evidence type="ECO:0000256" key="1">
    <source>
        <dbReference type="ARBA" id="ARBA00004752"/>
    </source>
</evidence>
<proteinExistence type="inferred from homology"/>
<dbReference type="AlphaFoldDB" id="A0A370GFP6"/>
<comment type="similarity">
    <text evidence="2">Belongs to the YkuD family.</text>
</comment>
<comment type="pathway">
    <text evidence="1 9">Cell wall biogenesis; peptidoglycan biosynthesis.</text>
</comment>
<evidence type="ECO:0000256" key="9">
    <source>
        <dbReference type="PROSITE-ProRule" id="PRU01373"/>
    </source>
</evidence>
<organism evidence="11 12">
    <name type="scientific">Falsibacillus pallidus</name>
    <dbReference type="NCBI Taxonomy" id="493781"/>
    <lineage>
        <taxon>Bacteria</taxon>
        <taxon>Bacillati</taxon>
        <taxon>Bacillota</taxon>
        <taxon>Bacilli</taxon>
        <taxon>Bacillales</taxon>
        <taxon>Bacillaceae</taxon>
        <taxon>Falsibacillus</taxon>
    </lineage>
</organism>
<dbReference type="InterPro" id="IPR038063">
    <property type="entry name" value="Transpep_catalytic_dom"/>
</dbReference>
<evidence type="ECO:0000256" key="5">
    <source>
        <dbReference type="ARBA" id="ARBA00022960"/>
    </source>
</evidence>
<dbReference type="CDD" id="cd16913">
    <property type="entry name" value="YkuD_like"/>
    <property type="match status" value="1"/>
</dbReference>
<dbReference type="Proteomes" id="UP000255326">
    <property type="component" value="Unassembled WGS sequence"/>
</dbReference>
<evidence type="ECO:0000256" key="8">
    <source>
        <dbReference type="ARBA" id="ARBA00060592"/>
    </source>
</evidence>
<name>A0A370GFP6_9BACI</name>
<feature type="active site" description="Nucleophile" evidence="9">
    <location>
        <position position="127"/>
    </location>
</feature>
<evidence type="ECO:0000256" key="7">
    <source>
        <dbReference type="ARBA" id="ARBA00023316"/>
    </source>
</evidence>
<dbReference type="InterPro" id="IPR050979">
    <property type="entry name" value="LD-transpeptidase"/>
</dbReference>
<accession>A0A370GFP6</accession>
<keyword evidence="5 9" id="KW-0133">Cell shape</keyword>
<dbReference type="SUPFAM" id="SSF141523">
    <property type="entry name" value="L,D-transpeptidase catalytic domain-like"/>
    <property type="match status" value="1"/>
</dbReference>
<dbReference type="FunFam" id="2.40.440.10:FF:000003">
    <property type="entry name" value="L,D-transpeptidase YciB"/>
    <property type="match status" value="1"/>
</dbReference>
<dbReference type="InterPro" id="IPR005490">
    <property type="entry name" value="LD_TPept_cat_dom"/>
</dbReference>
<dbReference type="GO" id="GO:0008360">
    <property type="term" value="P:regulation of cell shape"/>
    <property type="evidence" value="ECO:0007669"/>
    <property type="project" value="UniProtKB-UniRule"/>
</dbReference>
<keyword evidence="4" id="KW-0378">Hydrolase</keyword>
<dbReference type="UniPathway" id="UPA00219"/>
<sequence length="168" mass="18559">MKILLVCILLIGSPIWPIGRNPIQGDPFIIVNKRINQLAFYYEGRQQLKTKIATGKTNDLTPEGLFTVTVKAKDPYYRRKNIPGGDPKNPLGTRWIGFDAMGTDGRIYGLHGTNQPSSIGMYISNGCVRLPKAAVEELYDKVPLGTKVNIVNSSKSFDQIAKENGAIH</sequence>
<dbReference type="GO" id="GO:0018104">
    <property type="term" value="P:peptidoglycan-protein cross-linking"/>
    <property type="evidence" value="ECO:0007669"/>
    <property type="project" value="TreeGrafter"/>
</dbReference>
<dbReference type="Gene3D" id="2.40.440.10">
    <property type="entry name" value="L,D-transpeptidase catalytic domain-like"/>
    <property type="match status" value="1"/>
</dbReference>
<gene>
    <name evidence="11" type="ORF">DFR59_10970</name>
</gene>
<evidence type="ECO:0000259" key="10">
    <source>
        <dbReference type="PROSITE" id="PS52029"/>
    </source>
</evidence>
<evidence type="ECO:0000256" key="4">
    <source>
        <dbReference type="ARBA" id="ARBA00022801"/>
    </source>
</evidence>
<dbReference type="PANTHER" id="PTHR30582:SF4">
    <property type="entry name" value="L,D-TRANSPEPTIDASE YQJB-RELATED"/>
    <property type="match status" value="1"/>
</dbReference>
<dbReference type="OrthoDB" id="9787225at2"/>
<dbReference type="GO" id="GO:0071972">
    <property type="term" value="F:peptidoglycan L,D-transpeptidase activity"/>
    <property type="evidence" value="ECO:0007669"/>
    <property type="project" value="TreeGrafter"/>
</dbReference>
<dbReference type="GO" id="GO:0005576">
    <property type="term" value="C:extracellular region"/>
    <property type="evidence" value="ECO:0007669"/>
    <property type="project" value="TreeGrafter"/>
</dbReference>
<keyword evidence="3" id="KW-0808">Transferase</keyword>
<dbReference type="Pfam" id="PF03734">
    <property type="entry name" value="YkuD"/>
    <property type="match status" value="1"/>
</dbReference>
<dbReference type="RefSeq" id="WP_114746208.1">
    <property type="nucleotide sequence ID" value="NZ_QQAY01000009.1"/>
</dbReference>